<dbReference type="Pfam" id="PF04464">
    <property type="entry name" value="Glyphos_transf"/>
    <property type="match status" value="1"/>
</dbReference>
<keyword evidence="8" id="KW-1185">Reference proteome</keyword>
<evidence type="ECO:0000256" key="4">
    <source>
        <dbReference type="ARBA" id="ARBA00022679"/>
    </source>
</evidence>
<dbReference type="InterPro" id="IPR051612">
    <property type="entry name" value="Teichoic_Acid_Biosynth"/>
</dbReference>
<keyword evidence="6" id="KW-0472">Membrane</keyword>
<dbReference type="Proteomes" id="UP000019249">
    <property type="component" value="Unassembled WGS sequence"/>
</dbReference>
<keyword evidence="4 7" id="KW-0808">Transferase</keyword>
<evidence type="ECO:0000313" key="8">
    <source>
        <dbReference type="Proteomes" id="UP000019249"/>
    </source>
</evidence>
<comment type="similarity">
    <text evidence="2">Belongs to the CDP-glycerol glycerophosphotransferase family.</text>
</comment>
<protein>
    <submittedName>
        <fullName evidence="7">Glycosyl transferase, group 1 family protein</fullName>
    </submittedName>
</protein>
<comment type="caution">
    <text evidence="7">The sequence shown here is derived from an EMBL/GenBank/DDBJ whole genome shotgun (WGS) entry which is preliminary data.</text>
</comment>
<accession>A0ABN0RIB8</accession>
<evidence type="ECO:0000256" key="5">
    <source>
        <dbReference type="ARBA" id="ARBA00022944"/>
    </source>
</evidence>
<reference evidence="7 8" key="1">
    <citation type="journal article" date="2014" name="Int. J. Syst. Evol. Microbiol.">
        <title>Listeria floridensis sp. nov., Listeria aquatica sp. nov., Listeria cornellensis sp. nov., Listeria riparia sp. nov. and Listeria grandensis sp. nov., from agricultural and natural environments.</title>
        <authorList>
            <person name="den Bakker H.C."/>
            <person name="Warchocki S."/>
            <person name="Wright E.M."/>
            <person name="Allred A.F."/>
            <person name="Ahlstrom C."/>
            <person name="Manuel C.S."/>
            <person name="Stasiewicz M.J."/>
            <person name="Burrell A."/>
            <person name="Roof S."/>
            <person name="Strawn L."/>
            <person name="Fortes E.D."/>
            <person name="Nightingale K.K."/>
            <person name="Kephart D."/>
            <person name="Wiedmann M."/>
        </authorList>
    </citation>
    <scope>NUCLEOTIDE SEQUENCE [LARGE SCALE GENOMIC DNA]</scope>
    <source>
        <strain evidence="7 8">FSL S10-1187</strain>
    </source>
</reference>
<keyword evidence="3" id="KW-1003">Cell membrane</keyword>
<dbReference type="PANTHER" id="PTHR37316">
    <property type="entry name" value="TEICHOIC ACID GLYCEROL-PHOSPHATE PRIMASE"/>
    <property type="match status" value="1"/>
</dbReference>
<dbReference type="EMBL" id="AODF01000001">
    <property type="protein sequence ID" value="EUJ33708.1"/>
    <property type="molecule type" value="Genomic_DNA"/>
</dbReference>
<dbReference type="Gene3D" id="3.40.50.12580">
    <property type="match status" value="1"/>
</dbReference>
<comment type="subcellular location">
    <subcellularLocation>
        <location evidence="1">Cell membrane</location>
        <topology evidence="1">Peripheral membrane protein</topology>
    </subcellularLocation>
</comment>
<dbReference type="InterPro" id="IPR043149">
    <property type="entry name" value="TagF_N"/>
</dbReference>
<dbReference type="RefSeq" id="WP_036095587.1">
    <property type="nucleotide sequence ID" value="NZ_AODF01000001.1"/>
</dbReference>
<dbReference type="InterPro" id="IPR043148">
    <property type="entry name" value="TagF_C"/>
</dbReference>
<evidence type="ECO:0000256" key="3">
    <source>
        <dbReference type="ARBA" id="ARBA00022475"/>
    </source>
</evidence>
<gene>
    <name evidence="7" type="ORF">MFLO_00650</name>
</gene>
<evidence type="ECO:0000256" key="1">
    <source>
        <dbReference type="ARBA" id="ARBA00004202"/>
    </source>
</evidence>
<keyword evidence="5" id="KW-0777">Teichoic acid biosynthesis</keyword>
<dbReference type="InterPro" id="IPR007554">
    <property type="entry name" value="Glycerophosphate_synth"/>
</dbReference>
<dbReference type="SUPFAM" id="SSF53756">
    <property type="entry name" value="UDP-Glycosyltransferase/glycogen phosphorylase"/>
    <property type="match status" value="2"/>
</dbReference>
<sequence length="778" mass="91023">MKKVAIIGFNIFAPGGTSRSNINLTKDFMDHGFHVALYNTLPFTKTDIITLKYTEKIKQNISFHSIFDLGKRQDIDIYVITRESLFPVSKIIKHFSPQAMVIGEIHAPLDLLDESIDLSLDSIDLIRVSTPSIEEEFKKRYQFKHVVNHTVSVRHLKIDSRIISPKTSNLSVFSRFEDNVKDISYSIKLMDYLVNYLGAVELNLYINGYGPSETLFKNLINYYQLQRYVFLNERVPEESIYLSTSRFETFGYSIVEALAKGQKALLFPGEDGALKEIFPKTESIEWLCKDLEIDARNVLQFTQAEPNKAHYNELNSLFDKDGYIDLFENQYRLFRLRRRHSKNNFKLKEQEIEAIYSNISHTKQARQFDWAYSFYTTLKKWPITRGIVTNTRVKKTSIAMLESFEKLFAKKKEELPLYANHFFVESFHGKAFSGDPKYMALLIKEQLPDAKIFVSSVNQLVDMEIRYFGFEPLRLGSRAYLDKFKESKYVIVNGNTLDKAGKREGQIVIQTWHGFPLKKMVADLEDVKQREKELQQFLPRMKKWDYLLSSSDFNTELFRSAFKLEENPQLKIIENGAPRNKYLIANRNNLAEKEKLHLKYFNRPLSDKRYILFCPTWRKDDRKDITSIDLKTLIRRLPDDMEIIVKLHPLEASLRKYYKSLDKRIHCFFNELVDIQELFILADVLISDYSSAIFDFAHLNKKIIILQEDAGTYQKKIGWYFDIEKVCAIAGKAYDSFALAKAIILTDRRVDTYCHAIQTNLMSRDSLLTEQRLLNELF</sequence>
<dbReference type="GO" id="GO:0016740">
    <property type="term" value="F:transferase activity"/>
    <property type="evidence" value="ECO:0007669"/>
    <property type="project" value="UniProtKB-KW"/>
</dbReference>
<dbReference type="Gene3D" id="3.40.50.11820">
    <property type="match status" value="1"/>
</dbReference>
<evidence type="ECO:0000256" key="2">
    <source>
        <dbReference type="ARBA" id="ARBA00010488"/>
    </source>
</evidence>
<evidence type="ECO:0000313" key="7">
    <source>
        <dbReference type="EMBL" id="EUJ33708.1"/>
    </source>
</evidence>
<name>A0ABN0RIB8_9LIST</name>
<organism evidence="7 8">
    <name type="scientific">Listeria floridensis FSL S10-1187</name>
    <dbReference type="NCBI Taxonomy" id="1265817"/>
    <lineage>
        <taxon>Bacteria</taxon>
        <taxon>Bacillati</taxon>
        <taxon>Bacillota</taxon>
        <taxon>Bacilli</taxon>
        <taxon>Bacillales</taxon>
        <taxon>Listeriaceae</taxon>
        <taxon>Listeria</taxon>
    </lineage>
</organism>
<dbReference type="Gene3D" id="3.40.50.2000">
    <property type="entry name" value="Glycogen Phosphorylase B"/>
    <property type="match status" value="1"/>
</dbReference>
<evidence type="ECO:0000256" key="6">
    <source>
        <dbReference type="ARBA" id="ARBA00023136"/>
    </source>
</evidence>
<proteinExistence type="inferred from homology"/>
<dbReference type="PANTHER" id="PTHR37316:SF3">
    <property type="entry name" value="TEICHOIC ACID GLYCEROL-PHOSPHATE TRANSFERASE"/>
    <property type="match status" value="1"/>
</dbReference>